<evidence type="ECO:0000256" key="1">
    <source>
        <dbReference type="SAM" id="MobiDB-lite"/>
    </source>
</evidence>
<reference evidence="2 3" key="1">
    <citation type="journal article" date="2016" name="Mol. Biol. Evol.">
        <title>Comparative Genomics of Early-Diverging Mushroom-Forming Fungi Provides Insights into the Origins of Lignocellulose Decay Capabilities.</title>
        <authorList>
            <person name="Nagy L.G."/>
            <person name="Riley R."/>
            <person name="Tritt A."/>
            <person name="Adam C."/>
            <person name="Daum C."/>
            <person name="Floudas D."/>
            <person name="Sun H."/>
            <person name="Yadav J.S."/>
            <person name="Pangilinan J."/>
            <person name="Larsson K.H."/>
            <person name="Matsuura K."/>
            <person name="Barry K."/>
            <person name="Labutti K."/>
            <person name="Kuo R."/>
            <person name="Ohm R.A."/>
            <person name="Bhattacharya S.S."/>
            <person name="Shirouzu T."/>
            <person name="Yoshinaga Y."/>
            <person name="Martin F.M."/>
            <person name="Grigoriev I.V."/>
            <person name="Hibbett D.S."/>
        </authorList>
    </citation>
    <scope>NUCLEOTIDE SEQUENCE [LARGE SCALE GENOMIC DNA]</scope>
    <source>
        <strain evidence="2 3">HHB12029</strain>
    </source>
</reference>
<dbReference type="AlphaFoldDB" id="A0A165AZE7"/>
<dbReference type="Proteomes" id="UP000077266">
    <property type="component" value="Unassembled WGS sequence"/>
</dbReference>
<dbReference type="EMBL" id="KV426593">
    <property type="protein sequence ID" value="KZV79572.1"/>
    <property type="molecule type" value="Genomic_DNA"/>
</dbReference>
<keyword evidence="3" id="KW-1185">Reference proteome</keyword>
<organism evidence="2 3">
    <name type="scientific">Exidia glandulosa HHB12029</name>
    <dbReference type="NCBI Taxonomy" id="1314781"/>
    <lineage>
        <taxon>Eukaryota</taxon>
        <taxon>Fungi</taxon>
        <taxon>Dikarya</taxon>
        <taxon>Basidiomycota</taxon>
        <taxon>Agaricomycotina</taxon>
        <taxon>Agaricomycetes</taxon>
        <taxon>Auriculariales</taxon>
        <taxon>Exidiaceae</taxon>
        <taxon>Exidia</taxon>
    </lineage>
</organism>
<protein>
    <submittedName>
        <fullName evidence="2">Uncharacterized protein</fullName>
    </submittedName>
</protein>
<evidence type="ECO:0000313" key="3">
    <source>
        <dbReference type="Proteomes" id="UP000077266"/>
    </source>
</evidence>
<feature type="region of interest" description="Disordered" evidence="1">
    <location>
        <begin position="1"/>
        <end position="42"/>
    </location>
</feature>
<sequence>MLLRWAGSEAETTEEYDDGNTFDNEQSAGSEAETTEEGDDEKMVTVHGYLVLAFPSLPLSELRTRIRTG</sequence>
<gene>
    <name evidence="2" type="ORF">EXIGLDRAFT_734827</name>
</gene>
<proteinExistence type="predicted"/>
<name>A0A165AZE7_EXIGL</name>
<feature type="compositionally biased region" description="Acidic residues" evidence="1">
    <location>
        <begin position="11"/>
        <end position="20"/>
    </location>
</feature>
<accession>A0A165AZE7</accession>
<evidence type="ECO:0000313" key="2">
    <source>
        <dbReference type="EMBL" id="KZV79572.1"/>
    </source>
</evidence>
<dbReference type="InParanoid" id="A0A165AZE7"/>